<feature type="chain" id="PRO_5003036134" evidence="10">
    <location>
        <begin position="50"/>
        <end position="738"/>
    </location>
</feature>
<feature type="transmembrane region" description="Helical" evidence="9">
    <location>
        <begin position="454"/>
        <end position="476"/>
    </location>
</feature>
<evidence type="ECO:0000259" key="12">
    <source>
        <dbReference type="Pfam" id="PF21082"/>
    </source>
</evidence>
<comment type="subcellular location">
    <subcellularLocation>
        <location evidence="1">Cell membrane</location>
        <topology evidence="1">Multi-pass membrane protein</topology>
    </subcellularLocation>
</comment>
<dbReference type="InterPro" id="IPR010920">
    <property type="entry name" value="LSM_dom_sf"/>
</dbReference>
<feature type="compositionally biased region" description="Polar residues" evidence="8">
    <location>
        <begin position="208"/>
        <end position="218"/>
    </location>
</feature>
<evidence type="ECO:0000313" key="14">
    <source>
        <dbReference type="Proteomes" id="UP000001887"/>
    </source>
</evidence>
<feature type="transmembrane region" description="Helical" evidence="9">
    <location>
        <begin position="497"/>
        <end position="519"/>
    </location>
</feature>
<evidence type="ECO:0000256" key="3">
    <source>
        <dbReference type="ARBA" id="ARBA00022475"/>
    </source>
</evidence>
<evidence type="ECO:0000256" key="5">
    <source>
        <dbReference type="ARBA" id="ARBA00022989"/>
    </source>
</evidence>
<dbReference type="InterPro" id="IPR045276">
    <property type="entry name" value="YbiO_bact"/>
</dbReference>
<dbReference type="PANTHER" id="PTHR30460:SF0">
    <property type="entry name" value="MODERATE CONDUCTANCE MECHANOSENSITIVE CHANNEL YBIO"/>
    <property type="match status" value="1"/>
</dbReference>
<feature type="signal peptide" evidence="10">
    <location>
        <begin position="1"/>
        <end position="49"/>
    </location>
</feature>
<keyword evidence="6 9" id="KW-0472">Membrane</keyword>
<evidence type="ECO:0000256" key="1">
    <source>
        <dbReference type="ARBA" id="ARBA00004651"/>
    </source>
</evidence>
<dbReference type="HOGENOM" id="CLU_375902_0_0_0"/>
<organism evidence="13 14">
    <name type="scientific">Pirellula staleyi (strain ATCC 27377 / DSM 6068 / ICPB 4128)</name>
    <name type="common">Pirella staleyi</name>
    <dbReference type="NCBI Taxonomy" id="530564"/>
    <lineage>
        <taxon>Bacteria</taxon>
        <taxon>Pseudomonadati</taxon>
        <taxon>Planctomycetota</taxon>
        <taxon>Planctomycetia</taxon>
        <taxon>Pirellulales</taxon>
        <taxon>Pirellulaceae</taxon>
        <taxon>Pirellula</taxon>
    </lineage>
</organism>
<dbReference type="InterPro" id="IPR049278">
    <property type="entry name" value="MS_channel_C"/>
</dbReference>
<dbReference type="SUPFAM" id="SSF82689">
    <property type="entry name" value="Mechanosensitive channel protein MscS (YggB), C-terminal domain"/>
    <property type="match status" value="1"/>
</dbReference>
<evidence type="ECO:0000256" key="9">
    <source>
        <dbReference type="SAM" id="Phobius"/>
    </source>
</evidence>
<comment type="similarity">
    <text evidence="2">Belongs to the MscS (TC 1.A.23) family.</text>
</comment>
<dbReference type="InterPro" id="IPR023408">
    <property type="entry name" value="MscS_beta-dom_sf"/>
</dbReference>
<dbReference type="Gene3D" id="2.30.30.60">
    <property type="match status" value="1"/>
</dbReference>
<evidence type="ECO:0000256" key="2">
    <source>
        <dbReference type="ARBA" id="ARBA00008017"/>
    </source>
</evidence>
<dbReference type="eggNOG" id="COG0668">
    <property type="taxonomic scope" value="Bacteria"/>
</dbReference>
<dbReference type="Pfam" id="PF21082">
    <property type="entry name" value="MS_channel_3rd"/>
    <property type="match status" value="1"/>
</dbReference>
<feature type="region of interest" description="Disordered" evidence="8">
    <location>
        <begin position="51"/>
        <end position="75"/>
    </location>
</feature>
<protein>
    <submittedName>
        <fullName evidence="13">MscS Mechanosensitive ion channel</fullName>
    </submittedName>
</protein>
<keyword evidence="10" id="KW-0732">Signal</keyword>
<accession>D2R0Y3</accession>
<evidence type="ECO:0000256" key="7">
    <source>
        <dbReference type="SAM" id="Coils"/>
    </source>
</evidence>
<dbReference type="InterPro" id="IPR006685">
    <property type="entry name" value="MscS_channel_2nd"/>
</dbReference>
<dbReference type="Gene3D" id="1.10.287.1260">
    <property type="match status" value="1"/>
</dbReference>
<feature type="compositionally biased region" description="Polar residues" evidence="8">
    <location>
        <begin position="240"/>
        <end position="268"/>
    </location>
</feature>
<keyword evidence="7" id="KW-0175">Coiled coil</keyword>
<name>D2R0Y3_PIRSD</name>
<evidence type="ECO:0000256" key="10">
    <source>
        <dbReference type="SAM" id="SignalP"/>
    </source>
</evidence>
<dbReference type="SUPFAM" id="SSF50182">
    <property type="entry name" value="Sm-like ribonucleoproteins"/>
    <property type="match status" value="1"/>
</dbReference>
<gene>
    <name evidence="13" type="ordered locus">Psta_3813</name>
</gene>
<feature type="domain" description="Mechanosensitive ion channel MscS C-terminal" evidence="12">
    <location>
        <begin position="617"/>
        <end position="704"/>
    </location>
</feature>
<keyword evidence="3" id="KW-1003">Cell membrane</keyword>
<dbReference type="SUPFAM" id="SSF82861">
    <property type="entry name" value="Mechanosensitive channel protein MscS (YggB), transmembrane region"/>
    <property type="match status" value="1"/>
</dbReference>
<proteinExistence type="inferred from homology"/>
<dbReference type="PANTHER" id="PTHR30460">
    <property type="entry name" value="MODERATE CONDUCTANCE MECHANOSENSITIVE CHANNEL YBIO"/>
    <property type="match status" value="1"/>
</dbReference>
<evidence type="ECO:0000256" key="8">
    <source>
        <dbReference type="SAM" id="MobiDB-lite"/>
    </source>
</evidence>
<dbReference type="KEGG" id="psl:Psta_3813"/>
<dbReference type="InterPro" id="IPR011066">
    <property type="entry name" value="MscS_channel_C_sf"/>
</dbReference>
<dbReference type="GO" id="GO:0008381">
    <property type="term" value="F:mechanosensitive monoatomic ion channel activity"/>
    <property type="evidence" value="ECO:0007669"/>
    <property type="project" value="InterPro"/>
</dbReference>
<feature type="coiled-coil region" evidence="7">
    <location>
        <begin position="292"/>
        <end position="326"/>
    </location>
</feature>
<evidence type="ECO:0000259" key="11">
    <source>
        <dbReference type="Pfam" id="PF00924"/>
    </source>
</evidence>
<keyword evidence="14" id="KW-1185">Reference proteome</keyword>
<evidence type="ECO:0000313" key="13">
    <source>
        <dbReference type="EMBL" id="ADB18468.1"/>
    </source>
</evidence>
<sequence length="738" mass="81736" precursor="true">MPLDLHRKEVIAMTSHDAHRSLGFTSLKTCTLLVACFLLLLAMQVPAQAAEPADHEQPASTSKNESTEEQVGERTTVLKPVAEEVETISAAEQITRLQRAVQNDNDQISELREELADPMSEYKIAEAEFQQLETKLQAISAQLNDPMKLAPDEITVLQTERDEIAEKHKLARDRFDLAIESRRTIHDQIAALEEKLRQDQAALDRVSGNLQPAASATTKPAGEMPADSLASSDAADAANSPENGSPKATSESPASEKTSDKSAASQSPMLPGIDLPATPIFQAPAKAPSKELLAAEDEAKLRKELAEQAERDAKSVTDRIVSLDKSIELENKQLAASRKRSDLAYQSAQAMEREKEKLRIGGASEEQLAAIREQREKAEAHFQAARAEVAERIDRVNQLQSQRALLQREELAAIAEAKLKLEEATTAEANVTNLRNPFSPHNLIQWFLDHGPKIGVILISMLALRWFLSLANHRFVQMMAIRGARGTQQEREDRARTLVGVFHNAASGAIVVSGTLMIFEEVGIAVAPLMGGAAVVGLAVAFGAQNLIRDYFYGFVILLENQYKLNDVLKIGDIAGQVEQITLRMTVLRDIEGNVHFIPNGKIDSVTNMTHGWSRAVLDVPVAYDEDIDRVMQILMDVATLMRRDPEYAWQIIDDPEMLGIEALGDSAVAVKFLIKTRPLSKHPIRRELLRRIKRKFDELGIIIPFQQRVVHHRYDEMLDSESDVPGLLAPPRSKKRA</sequence>
<keyword evidence="5 9" id="KW-1133">Transmembrane helix</keyword>
<feature type="compositionally biased region" description="Low complexity" evidence="8">
    <location>
        <begin position="226"/>
        <end position="238"/>
    </location>
</feature>
<evidence type="ECO:0000256" key="6">
    <source>
        <dbReference type="ARBA" id="ARBA00023136"/>
    </source>
</evidence>
<reference evidence="13 14" key="1">
    <citation type="journal article" date="2009" name="Stand. Genomic Sci.">
        <title>Complete genome sequence of Pirellula staleyi type strain (ATCC 27377).</title>
        <authorList>
            <person name="Clum A."/>
            <person name="Tindall B.J."/>
            <person name="Sikorski J."/>
            <person name="Ivanova N."/>
            <person name="Mavrommatis K."/>
            <person name="Lucas S."/>
            <person name="Glavina del Rio T."/>
            <person name="Nolan M."/>
            <person name="Chen F."/>
            <person name="Tice H."/>
            <person name="Pitluck S."/>
            <person name="Cheng J.F."/>
            <person name="Chertkov O."/>
            <person name="Brettin T."/>
            <person name="Han C."/>
            <person name="Detter J.C."/>
            <person name="Kuske C."/>
            <person name="Bruce D."/>
            <person name="Goodwin L."/>
            <person name="Ovchinikova G."/>
            <person name="Pati A."/>
            <person name="Mikhailova N."/>
            <person name="Chen A."/>
            <person name="Palaniappan K."/>
            <person name="Land M."/>
            <person name="Hauser L."/>
            <person name="Chang Y.J."/>
            <person name="Jeffries C.D."/>
            <person name="Chain P."/>
            <person name="Rohde M."/>
            <person name="Goker M."/>
            <person name="Bristow J."/>
            <person name="Eisen J.A."/>
            <person name="Markowitz V."/>
            <person name="Hugenholtz P."/>
            <person name="Kyrpides N.C."/>
            <person name="Klenk H.P."/>
            <person name="Lapidus A."/>
        </authorList>
    </citation>
    <scope>NUCLEOTIDE SEQUENCE [LARGE SCALE GENOMIC DNA]</scope>
    <source>
        <strain evidence="14">ATCC 27377 / DSM 6068 / ICPB 4128</strain>
    </source>
</reference>
<dbReference type="STRING" id="530564.Psta_3813"/>
<feature type="domain" description="Mechanosensitive ion channel MscS" evidence="11">
    <location>
        <begin position="546"/>
        <end position="610"/>
    </location>
</feature>
<feature type="coiled-coil region" evidence="7">
    <location>
        <begin position="94"/>
        <end position="142"/>
    </location>
</feature>
<dbReference type="Pfam" id="PF00924">
    <property type="entry name" value="MS_channel_2nd"/>
    <property type="match status" value="1"/>
</dbReference>
<dbReference type="AlphaFoldDB" id="D2R0Y3"/>
<dbReference type="Gene3D" id="3.30.70.100">
    <property type="match status" value="1"/>
</dbReference>
<evidence type="ECO:0000256" key="4">
    <source>
        <dbReference type="ARBA" id="ARBA00022692"/>
    </source>
</evidence>
<dbReference type="Proteomes" id="UP000001887">
    <property type="component" value="Chromosome"/>
</dbReference>
<feature type="region of interest" description="Disordered" evidence="8">
    <location>
        <begin position="208"/>
        <end position="279"/>
    </location>
</feature>
<keyword evidence="4 9" id="KW-0812">Transmembrane</keyword>
<dbReference type="eggNOG" id="COG1196">
    <property type="taxonomic scope" value="Bacteria"/>
</dbReference>
<dbReference type="InterPro" id="IPR011014">
    <property type="entry name" value="MscS_channel_TM-2"/>
</dbReference>
<dbReference type="EMBL" id="CP001848">
    <property type="protein sequence ID" value="ADB18468.1"/>
    <property type="molecule type" value="Genomic_DNA"/>
</dbReference>
<dbReference type="GO" id="GO:0005886">
    <property type="term" value="C:plasma membrane"/>
    <property type="evidence" value="ECO:0007669"/>
    <property type="project" value="UniProtKB-SubCell"/>
</dbReference>
<feature type="coiled-coil region" evidence="7">
    <location>
        <begin position="368"/>
        <end position="409"/>
    </location>
</feature>
<feature type="transmembrane region" description="Helical" evidence="9">
    <location>
        <begin position="525"/>
        <end position="544"/>
    </location>
</feature>